<dbReference type="InterPro" id="IPR036388">
    <property type="entry name" value="WH-like_DNA-bd_sf"/>
</dbReference>
<dbReference type="GO" id="GO:0043200">
    <property type="term" value="P:response to amino acid"/>
    <property type="evidence" value="ECO:0007669"/>
    <property type="project" value="TreeGrafter"/>
</dbReference>
<evidence type="ECO:0000259" key="4">
    <source>
        <dbReference type="Pfam" id="PF13404"/>
    </source>
</evidence>
<dbReference type="SUPFAM" id="SSF54909">
    <property type="entry name" value="Dimeric alpha+beta barrel"/>
    <property type="match status" value="1"/>
</dbReference>
<organism evidence="6 7">
    <name type="scientific">Amycolatopsis echigonensis</name>
    <dbReference type="NCBI Taxonomy" id="2576905"/>
    <lineage>
        <taxon>Bacteria</taxon>
        <taxon>Bacillati</taxon>
        <taxon>Actinomycetota</taxon>
        <taxon>Actinomycetes</taxon>
        <taxon>Pseudonocardiales</taxon>
        <taxon>Pseudonocardiaceae</taxon>
        <taxon>Amycolatopsis</taxon>
    </lineage>
</organism>
<dbReference type="RefSeq" id="WP_101437843.1">
    <property type="nucleotide sequence ID" value="NZ_PJMY01000003.1"/>
</dbReference>
<reference evidence="5 8" key="2">
    <citation type="submission" date="2020-08" db="EMBL/GenBank/DDBJ databases">
        <title>Amycolatopsis echigonensis JCM 21831.</title>
        <authorList>
            <person name="Tedsree N."/>
            <person name="Kuncharoen N."/>
            <person name="Likhitwitayawuid K."/>
            <person name="Tanasupawat S."/>
        </authorList>
    </citation>
    <scope>NUCLEOTIDE SEQUENCE [LARGE SCALE GENOMIC DNA]</scope>
    <source>
        <strain evidence="5 8">JCM 21831</strain>
    </source>
</reference>
<dbReference type="Proteomes" id="UP000233750">
    <property type="component" value="Unassembled WGS sequence"/>
</dbReference>
<evidence type="ECO:0000313" key="6">
    <source>
        <dbReference type="EMBL" id="PKV94418.1"/>
    </source>
</evidence>
<dbReference type="InterPro" id="IPR019888">
    <property type="entry name" value="Tscrpt_reg_AsnC-like"/>
</dbReference>
<proteinExistence type="predicted"/>
<dbReference type="Pfam" id="PF13404">
    <property type="entry name" value="HTH_AsnC-type"/>
    <property type="match status" value="1"/>
</dbReference>
<evidence type="ECO:0000313" key="7">
    <source>
        <dbReference type="Proteomes" id="UP000233750"/>
    </source>
</evidence>
<dbReference type="InterPro" id="IPR011008">
    <property type="entry name" value="Dimeric_a/b-barrel"/>
</dbReference>
<accession>A0A2N3WKM6</accession>
<protein>
    <submittedName>
        <fullName evidence="6">DNA-binding Lrp family transcriptional regulator</fullName>
    </submittedName>
    <submittedName>
        <fullName evidence="5">Lrp/AsnC family transcriptional regulator</fullName>
    </submittedName>
</protein>
<name>A0A2N3WKM6_9PSEU</name>
<dbReference type="OrthoDB" id="4050641at2"/>
<evidence type="ECO:0000256" key="3">
    <source>
        <dbReference type="ARBA" id="ARBA00023163"/>
    </source>
</evidence>
<dbReference type="GO" id="GO:0005829">
    <property type="term" value="C:cytosol"/>
    <property type="evidence" value="ECO:0007669"/>
    <property type="project" value="TreeGrafter"/>
</dbReference>
<gene>
    <name evidence="6" type="ORF">ATK30_5295</name>
    <name evidence="5" type="ORF">H5411_23550</name>
</gene>
<dbReference type="InterPro" id="IPR036390">
    <property type="entry name" value="WH_DNA-bd_sf"/>
</dbReference>
<feature type="domain" description="HTH asnC-type" evidence="4">
    <location>
        <begin position="7"/>
        <end position="47"/>
    </location>
</feature>
<dbReference type="PANTHER" id="PTHR30154">
    <property type="entry name" value="LEUCINE-RESPONSIVE REGULATORY PROTEIN"/>
    <property type="match status" value="1"/>
</dbReference>
<dbReference type="GO" id="GO:0043565">
    <property type="term" value="F:sequence-specific DNA binding"/>
    <property type="evidence" value="ECO:0007669"/>
    <property type="project" value="InterPro"/>
</dbReference>
<dbReference type="InterPro" id="IPR000485">
    <property type="entry name" value="AsnC-type_HTH_dom"/>
</dbReference>
<dbReference type="EMBL" id="PJMY01000003">
    <property type="protein sequence ID" value="PKV94418.1"/>
    <property type="molecule type" value="Genomic_DNA"/>
</dbReference>
<accession>A0A8E2B5H7</accession>
<comment type="caution">
    <text evidence="6">The sequence shown here is derived from an EMBL/GenBank/DDBJ whole genome shotgun (WGS) entry which is preliminary data.</text>
</comment>
<keyword evidence="1" id="KW-0805">Transcription regulation</keyword>
<dbReference type="PANTHER" id="PTHR30154:SF34">
    <property type="entry name" value="TRANSCRIPTIONAL REGULATOR AZLB"/>
    <property type="match status" value="1"/>
</dbReference>
<keyword evidence="3" id="KW-0804">Transcription</keyword>
<evidence type="ECO:0000256" key="2">
    <source>
        <dbReference type="ARBA" id="ARBA00023125"/>
    </source>
</evidence>
<dbReference type="AlphaFoldDB" id="A0A2N3WKM6"/>
<reference evidence="6 7" key="1">
    <citation type="submission" date="2017-12" db="EMBL/GenBank/DDBJ databases">
        <title>Sequencing the genomes of 1000 Actinobacteria strains.</title>
        <authorList>
            <person name="Klenk H.-P."/>
        </authorList>
    </citation>
    <scope>NUCLEOTIDE SEQUENCE [LARGE SCALE GENOMIC DNA]</scope>
    <source>
        <strain evidence="6 7">DSM 45165</strain>
    </source>
</reference>
<dbReference type="Gene3D" id="1.10.10.10">
    <property type="entry name" value="Winged helix-like DNA-binding domain superfamily/Winged helix DNA-binding domain"/>
    <property type="match status" value="1"/>
</dbReference>
<evidence type="ECO:0000313" key="5">
    <source>
        <dbReference type="EMBL" id="MBB2502096.1"/>
    </source>
</evidence>
<dbReference type="SMART" id="SM00344">
    <property type="entry name" value="HTH_ASNC"/>
    <property type="match status" value="1"/>
</dbReference>
<evidence type="ECO:0000256" key="1">
    <source>
        <dbReference type="ARBA" id="ARBA00023015"/>
    </source>
</evidence>
<dbReference type="SUPFAM" id="SSF46785">
    <property type="entry name" value="Winged helix' DNA-binding domain"/>
    <property type="match status" value="1"/>
</dbReference>
<evidence type="ECO:0000313" key="8">
    <source>
        <dbReference type="Proteomes" id="UP000550260"/>
    </source>
</evidence>
<dbReference type="Proteomes" id="UP000550260">
    <property type="component" value="Unassembled WGS sequence"/>
</dbReference>
<keyword evidence="2 6" id="KW-0238">DNA-binding</keyword>
<dbReference type="EMBL" id="JACJHR010000034">
    <property type="protein sequence ID" value="MBB2502096.1"/>
    <property type="molecule type" value="Genomic_DNA"/>
</dbReference>
<sequence>MADDGVLDDTDLDLVAALQHAPRAPFDVLARVLDSSARTIGRRYSRMLDDGLLRVICEVDWSLLAEGPPAHVWIGAEPGRARAVAKALARRDDTTHVALASGRGEVYAVVHGMTRAATARALLDEIPAVSGIRSVRAESALRRLTSSAAWRLRRLTNEQEEALASHAGAAAEEPGTELGPLEREVAAVLRDDARTPYSDVARVLDISESRARRVATAMFGSGLLRPRVEIEPGKLGYRIEAVLGISCPPPATARLGAAIAAHPTTRFLALTAASSTFVYDGVFRGEDDLADFVSGGFPGSDDVTAVECTLQLEVLKRYWRAPAS</sequence>
<keyword evidence="7" id="KW-1185">Reference proteome</keyword>